<dbReference type="Pfam" id="PF12937">
    <property type="entry name" value="F-box-like"/>
    <property type="match status" value="1"/>
</dbReference>
<keyword evidence="4" id="KW-1185">Reference proteome</keyword>
<gene>
    <name evidence="3" type="ORF">ACA1_257050</name>
</gene>
<evidence type="ECO:0000256" key="1">
    <source>
        <dbReference type="SAM" id="Phobius"/>
    </source>
</evidence>
<keyword evidence="1" id="KW-0472">Membrane</keyword>
<proteinExistence type="predicted"/>
<evidence type="ECO:0000313" key="4">
    <source>
        <dbReference type="Proteomes" id="UP000011083"/>
    </source>
</evidence>
<dbReference type="VEuPathDB" id="AmoebaDB:ACA1_257050"/>
<dbReference type="InterPro" id="IPR036047">
    <property type="entry name" value="F-box-like_dom_sf"/>
</dbReference>
<dbReference type="Proteomes" id="UP000011083">
    <property type="component" value="Unassembled WGS sequence"/>
</dbReference>
<dbReference type="InterPro" id="IPR001810">
    <property type="entry name" value="F-box_dom"/>
</dbReference>
<sequence length="544" mass="60641">MEELPDEVLLEIVRRVVLVRSSSPATRGEEAACCAAAVLRDVGSLSRVSSRWRAVVATDSLWRDLYKHRWMNHNRHLVREQDHQQIDQQFDSFYRAHKPLCWKAFYLREVRRPMTELLRGVDWDSLRLSKLGWTGLQDSALARSEEDGAVRELRAASRSERLREALASYPPAFRRRLRERLEMLHVRCSFLHRIQNALFLAKVGLGVYAVRRLAPSLCPLPDRFVAARRLPGAASALAVLAGFWPLLSYTAAYSVVQHQLGAKSYLGGCGRNWRLCAAKFGVRVLHSLLEEIGLRPFVMALVATNGLLKAVTFILALVGSYTVLETLNQHSTRRAPSDDTKISMFSFAVACYVARFDLVLGTVATLVLPLFHRLTRNAYRDVIKEAGSAPPPPQPYLHLFVLGLFAVSSLAQLSHTPPWLTEKLATAAAAWRPTARVWDYLSAINTSRQPAAFLVTLRASLAGLTTAPHGSRSNSDESESEAKRQLGECLRAVHGHVVGWVMCHAALRHGLPTAVALKLVYEAELLLCHLAAKALTRSRNQSTS</sequence>
<evidence type="ECO:0000313" key="3">
    <source>
        <dbReference type="EMBL" id="ELR11546.1"/>
    </source>
</evidence>
<dbReference type="EMBL" id="KB008148">
    <property type="protein sequence ID" value="ELR11546.1"/>
    <property type="molecule type" value="Genomic_DNA"/>
</dbReference>
<dbReference type="Gene3D" id="1.20.1280.50">
    <property type="match status" value="1"/>
</dbReference>
<dbReference type="AlphaFoldDB" id="L8GH78"/>
<keyword evidence="1" id="KW-1133">Transmembrane helix</keyword>
<reference evidence="3 4" key="1">
    <citation type="journal article" date="2013" name="Genome Biol.">
        <title>Genome of Acanthamoeba castellanii highlights extensive lateral gene transfer and early evolution of tyrosine kinase signaling.</title>
        <authorList>
            <person name="Clarke M."/>
            <person name="Lohan A.J."/>
            <person name="Liu B."/>
            <person name="Lagkouvardos I."/>
            <person name="Roy S."/>
            <person name="Zafar N."/>
            <person name="Bertelli C."/>
            <person name="Schilde C."/>
            <person name="Kianianmomeni A."/>
            <person name="Burglin T.R."/>
            <person name="Frech C."/>
            <person name="Turcotte B."/>
            <person name="Kopec K.O."/>
            <person name="Synnott J.M."/>
            <person name="Choo C."/>
            <person name="Paponov I."/>
            <person name="Finkler A."/>
            <person name="Soon Heng Tan C."/>
            <person name="Hutchins A.P."/>
            <person name="Weinmeier T."/>
            <person name="Rattei T."/>
            <person name="Chu J.S."/>
            <person name="Gimenez G."/>
            <person name="Irimia M."/>
            <person name="Rigden D.J."/>
            <person name="Fitzpatrick D.A."/>
            <person name="Lorenzo-Morales J."/>
            <person name="Bateman A."/>
            <person name="Chiu C.H."/>
            <person name="Tang P."/>
            <person name="Hegemann P."/>
            <person name="Fromm H."/>
            <person name="Raoult D."/>
            <person name="Greub G."/>
            <person name="Miranda-Saavedra D."/>
            <person name="Chen N."/>
            <person name="Nash P."/>
            <person name="Ginger M.L."/>
            <person name="Horn M."/>
            <person name="Schaap P."/>
            <person name="Caler L."/>
            <person name="Loftus B."/>
        </authorList>
    </citation>
    <scope>NUCLEOTIDE SEQUENCE [LARGE SCALE GENOMIC DNA]</scope>
    <source>
        <strain evidence="3 4">Neff</strain>
    </source>
</reference>
<name>L8GH78_ACACF</name>
<dbReference type="KEGG" id="acan:ACA1_257050"/>
<feature type="transmembrane region" description="Helical" evidence="1">
    <location>
        <begin position="345"/>
        <end position="371"/>
    </location>
</feature>
<feature type="transmembrane region" description="Helical" evidence="1">
    <location>
        <begin position="297"/>
        <end position="324"/>
    </location>
</feature>
<keyword evidence="1" id="KW-0812">Transmembrane</keyword>
<accession>L8GH78</accession>
<evidence type="ECO:0000259" key="2">
    <source>
        <dbReference type="Pfam" id="PF12937"/>
    </source>
</evidence>
<dbReference type="RefSeq" id="XP_004333559.1">
    <property type="nucleotide sequence ID" value="XM_004333511.1"/>
</dbReference>
<protein>
    <recommendedName>
        <fullName evidence="2">F-box domain-containing protein</fullName>
    </recommendedName>
</protein>
<dbReference type="SUPFAM" id="SSF81383">
    <property type="entry name" value="F-box domain"/>
    <property type="match status" value="1"/>
</dbReference>
<feature type="domain" description="F-box" evidence="2">
    <location>
        <begin position="2"/>
        <end position="67"/>
    </location>
</feature>
<organism evidence="3 4">
    <name type="scientific">Acanthamoeba castellanii (strain ATCC 30010 / Neff)</name>
    <dbReference type="NCBI Taxonomy" id="1257118"/>
    <lineage>
        <taxon>Eukaryota</taxon>
        <taxon>Amoebozoa</taxon>
        <taxon>Discosea</taxon>
        <taxon>Longamoebia</taxon>
        <taxon>Centramoebida</taxon>
        <taxon>Acanthamoebidae</taxon>
        <taxon>Acanthamoeba</taxon>
    </lineage>
</organism>
<dbReference type="GeneID" id="14912004"/>